<feature type="region of interest" description="Disordered" evidence="1">
    <location>
        <begin position="102"/>
        <end position="140"/>
    </location>
</feature>
<keyword evidence="2" id="KW-0472">Membrane</keyword>
<protein>
    <submittedName>
        <fullName evidence="3">Uncharacterized protein</fullName>
    </submittedName>
</protein>
<evidence type="ECO:0000256" key="1">
    <source>
        <dbReference type="SAM" id="MobiDB-lite"/>
    </source>
</evidence>
<reference evidence="3 4" key="1">
    <citation type="submission" date="2021-07" db="EMBL/GenBank/DDBJ databases">
        <title>Sequencing Streptomyces halstedii LGO-A4 genome an citrus endophytic actinomycete.</title>
        <authorList>
            <person name="Samborskyy M."/>
            <person name="Scott N."/>
            <person name="Deglau R."/>
            <person name="Dickens S."/>
            <person name="Oliveira L.G."/>
        </authorList>
    </citation>
    <scope>NUCLEOTIDE SEQUENCE [LARGE SCALE GENOMIC DNA]</scope>
    <source>
        <strain evidence="3 4">LGO-A4</strain>
    </source>
</reference>
<keyword evidence="2" id="KW-0812">Transmembrane</keyword>
<proteinExistence type="predicted"/>
<sequence>MSHGVLALGVTVVCLAGNVWYLPACVDLRAGGDRPHSRRAGAAAVVAGWGCAALTALLLLTPVPLVAVAGVAASGATAVAGLAIGAWLLRGRERREVEACMAAFGHGRGPGPRRSRGPHREAHRRPAGKRAASDPAERER</sequence>
<comment type="caution">
    <text evidence="3">The sequence shown here is derived from an EMBL/GenBank/DDBJ whole genome shotgun (WGS) entry which is preliminary data.</text>
</comment>
<gene>
    <name evidence="3" type="ORF">STHAL_19575</name>
</gene>
<evidence type="ECO:0000256" key="2">
    <source>
        <dbReference type="SAM" id="Phobius"/>
    </source>
</evidence>
<feature type="transmembrane region" description="Helical" evidence="2">
    <location>
        <begin position="6"/>
        <end position="28"/>
    </location>
</feature>
<accession>A0ABS6TU19</accession>
<feature type="compositionally biased region" description="Basic and acidic residues" evidence="1">
    <location>
        <begin position="131"/>
        <end position="140"/>
    </location>
</feature>
<name>A0ABS6TU19_STRHA</name>
<evidence type="ECO:0000313" key="3">
    <source>
        <dbReference type="EMBL" id="MBV7671651.1"/>
    </source>
</evidence>
<keyword evidence="2" id="KW-1133">Transmembrane helix</keyword>
<keyword evidence="4" id="KW-1185">Reference proteome</keyword>
<evidence type="ECO:0000313" key="4">
    <source>
        <dbReference type="Proteomes" id="UP000735541"/>
    </source>
</evidence>
<organism evidence="3 4">
    <name type="scientific">Streptomyces halstedii</name>
    <dbReference type="NCBI Taxonomy" id="1944"/>
    <lineage>
        <taxon>Bacteria</taxon>
        <taxon>Bacillati</taxon>
        <taxon>Actinomycetota</taxon>
        <taxon>Actinomycetes</taxon>
        <taxon>Kitasatosporales</taxon>
        <taxon>Streptomycetaceae</taxon>
        <taxon>Streptomyces</taxon>
    </lineage>
</organism>
<dbReference type="RefSeq" id="WP_093802344.1">
    <property type="nucleotide sequence ID" value="NZ_JAHUVW010000001.1"/>
</dbReference>
<feature type="compositionally biased region" description="Basic residues" evidence="1">
    <location>
        <begin position="111"/>
        <end position="128"/>
    </location>
</feature>
<dbReference type="Proteomes" id="UP000735541">
    <property type="component" value="Unassembled WGS sequence"/>
</dbReference>
<dbReference type="EMBL" id="JAHUVW010000001">
    <property type="protein sequence ID" value="MBV7671651.1"/>
    <property type="molecule type" value="Genomic_DNA"/>
</dbReference>
<feature type="transmembrane region" description="Helical" evidence="2">
    <location>
        <begin position="66"/>
        <end position="89"/>
    </location>
</feature>
<feature type="transmembrane region" description="Helical" evidence="2">
    <location>
        <begin position="40"/>
        <end position="60"/>
    </location>
</feature>